<keyword evidence="3" id="KW-1185">Reference proteome</keyword>
<proteinExistence type="predicted"/>
<feature type="compositionally biased region" description="Low complexity" evidence="1">
    <location>
        <begin position="256"/>
        <end position="270"/>
    </location>
</feature>
<evidence type="ECO:0000256" key="1">
    <source>
        <dbReference type="SAM" id="MobiDB-lite"/>
    </source>
</evidence>
<dbReference type="EMBL" id="QNGE01003742">
    <property type="protein sequence ID" value="KAA3673659.1"/>
    <property type="molecule type" value="Genomic_DNA"/>
</dbReference>
<comment type="caution">
    <text evidence="2">The sequence shown here is derived from an EMBL/GenBank/DDBJ whole genome shotgun (WGS) entry which is preliminary data.</text>
</comment>
<dbReference type="Proteomes" id="UP000324629">
    <property type="component" value="Unassembled WGS sequence"/>
</dbReference>
<feature type="region of interest" description="Disordered" evidence="1">
    <location>
        <begin position="233"/>
        <end position="270"/>
    </location>
</feature>
<evidence type="ECO:0000313" key="2">
    <source>
        <dbReference type="EMBL" id="KAA3673659.1"/>
    </source>
</evidence>
<sequence>NLVYSETLRGYMNVFLDTSHRNSPSRCISSKQPTTTNERFIQSVVPRNALQSDYLRPFSPLRSDVRIADVRPVPGDSSESNPVVFYPGFLNNTGSPKDGVFQPIVSTDLTACKFYNAFSKQSSFETLPDKPLSFCNDSNIIPQSFRRLQPSQLACDVRSLDAMQQRLTSVCPTLPGPANTFDPLHPVTNVPLFHSNNTSCSNVLCSSPVHLIVPHLESDMVCESGVLTDLSESHIRSPKTTHWAPASVQESPPPRSSASTPQSSSSSALTSSLNKHLGINAFSCNTESFEPRPVTVCSVSRELSASSLKSSSKGQLVMATCSPDRIHIADRPCCHGCVSTQLSSSPRTERHVTPTSLSSFSVSSATNISGVNTVTEGQSTMQFPVSPAPLPHLNLRHMNVLRYPKYTNRKNSGFERRLK</sequence>
<accession>A0A5J4NEJ0</accession>
<feature type="non-terminal residue" evidence="2">
    <location>
        <position position="1"/>
    </location>
</feature>
<reference evidence="2 3" key="1">
    <citation type="journal article" date="2019" name="Gigascience">
        <title>Whole-genome sequence of the oriental lung fluke Paragonimus westermani.</title>
        <authorList>
            <person name="Oey H."/>
            <person name="Zakrzewski M."/>
            <person name="Narain K."/>
            <person name="Devi K.R."/>
            <person name="Agatsuma T."/>
            <person name="Nawaratna S."/>
            <person name="Gobert G.N."/>
            <person name="Jones M.K."/>
            <person name="Ragan M.A."/>
            <person name="McManus D.P."/>
            <person name="Krause L."/>
        </authorList>
    </citation>
    <scope>NUCLEOTIDE SEQUENCE [LARGE SCALE GENOMIC DNA]</scope>
    <source>
        <strain evidence="2 3">IND2009</strain>
    </source>
</reference>
<dbReference type="AlphaFoldDB" id="A0A5J4NEJ0"/>
<gene>
    <name evidence="2" type="ORF">DEA37_0014660</name>
</gene>
<name>A0A5J4NEJ0_9TREM</name>
<organism evidence="2 3">
    <name type="scientific">Paragonimus westermani</name>
    <dbReference type="NCBI Taxonomy" id="34504"/>
    <lineage>
        <taxon>Eukaryota</taxon>
        <taxon>Metazoa</taxon>
        <taxon>Spiralia</taxon>
        <taxon>Lophotrochozoa</taxon>
        <taxon>Platyhelminthes</taxon>
        <taxon>Trematoda</taxon>
        <taxon>Digenea</taxon>
        <taxon>Plagiorchiida</taxon>
        <taxon>Troglotremata</taxon>
        <taxon>Troglotrematidae</taxon>
        <taxon>Paragonimus</taxon>
    </lineage>
</organism>
<protein>
    <submittedName>
        <fullName evidence="2">Uncharacterized protein</fullName>
    </submittedName>
</protein>
<evidence type="ECO:0000313" key="3">
    <source>
        <dbReference type="Proteomes" id="UP000324629"/>
    </source>
</evidence>